<dbReference type="EMBL" id="CADCTV010000160">
    <property type="protein sequence ID" value="CAA9304920.1"/>
    <property type="molecule type" value="Genomic_DNA"/>
</dbReference>
<feature type="non-terminal residue" evidence="2">
    <location>
        <position position="80"/>
    </location>
</feature>
<proteinExistence type="predicted"/>
<feature type="compositionally biased region" description="Low complexity" evidence="1">
    <location>
        <begin position="42"/>
        <end position="54"/>
    </location>
</feature>
<protein>
    <submittedName>
        <fullName evidence="2">Uncharacterized protein</fullName>
    </submittedName>
</protein>
<feature type="non-terminal residue" evidence="2">
    <location>
        <position position="1"/>
    </location>
</feature>
<feature type="region of interest" description="Disordered" evidence="1">
    <location>
        <begin position="29"/>
        <end position="80"/>
    </location>
</feature>
<organism evidence="2">
    <name type="scientific">uncultured Gemmatimonadota bacterium</name>
    <dbReference type="NCBI Taxonomy" id="203437"/>
    <lineage>
        <taxon>Bacteria</taxon>
        <taxon>Pseudomonadati</taxon>
        <taxon>Gemmatimonadota</taxon>
        <taxon>environmental samples</taxon>
    </lineage>
</organism>
<feature type="region of interest" description="Disordered" evidence="1">
    <location>
        <begin position="1"/>
        <end position="20"/>
    </location>
</feature>
<evidence type="ECO:0000256" key="1">
    <source>
        <dbReference type="SAM" id="MobiDB-lite"/>
    </source>
</evidence>
<feature type="compositionally biased region" description="Basic residues" evidence="1">
    <location>
        <begin position="1"/>
        <end position="12"/>
    </location>
</feature>
<evidence type="ECO:0000313" key="2">
    <source>
        <dbReference type="EMBL" id="CAA9304920.1"/>
    </source>
</evidence>
<dbReference type="AlphaFoldDB" id="A0A6J4KGB1"/>
<name>A0A6J4KGB1_9BACT</name>
<sequence length="80" mass="8010">VGTHRSAPRRACRASAPAARQPIGFHRAAAAGGGAAAHRRGAPAARGAAAPPRARGGDRRRPGDPAPLLLAVGPVSQRIL</sequence>
<gene>
    <name evidence="2" type="ORF">AVDCRST_MAG89-733</name>
</gene>
<accession>A0A6J4KGB1</accession>
<reference evidence="2" key="1">
    <citation type="submission" date="2020-02" db="EMBL/GenBank/DDBJ databases">
        <authorList>
            <person name="Meier V. D."/>
        </authorList>
    </citation>
    <scope>NUCLEOTIDE SEQUENCE</scope>
    <source>
        <strain evidence="2">AVDCRST_MAG89</strain>
    </source>
</reference>